<proteinExistence type="predicted"/>
<feature type="repeat" description="ANK" evidence="3">
    <location>
        <begin position="31"/>
        <end position="63"/>
    </location>
</feature>
<dbReference type="PANTHER" id="PTHR24201">
    <property type="entry name" value="ANK_REP_REGION DOMAIN-CONTAINING PROTEIN"/>
    <property type="match status" value="1"/>
</dbReference>
<dbReference type="InterPro" id="IPR036770">
    <property type="entry name" value="Ankyrin_rpt-contain_sf"/>
</dbReference>
<evidence type="ECO:0000256" key="3">
    <source>
        <dbReference type="PROSITE-ProRule" id="PRU00023"/>
    </source>
</evidence>
<feature type="repeat" description="ANK" evidence="3">
    <location>
        <begin position="97"/>
        <end position="129"/>
    </location>
</feature>
<evidence type="ECO:0000256" key="1">
    <source>
        <dbReference type="ARBA" id="ARBA00022737"/>
    </source>
</evidence>
<evidence type="ECO:0000313" key="4">
    <source>
        <dbReference type="EMBL" id="JAI67595.1"/>
    </source>
</evidence>
<dbReference type="SMART" id="SM00248">
    <property type="entry name" value="ANK"/>
    <property type="match status" value="4"/>
</dbReference>
<dbReference type="InterPro" id="IPR029030">
    <property type="entry name" value="Caspase-like_dom_sf"/>
</dbReference>
<dbReference type="SUPFAM" id="SSF52129">
    <property type="entry name" value="Caspase-like"/>
    <property type="match status" value="1"/>
</dbReference>
<keyword evidence="2 3" id="KW-0040">ANK repeat</keyword>
<dbReference type="InterPro" id="IPR002110">
    <property type="entry name" value="Ankyrin_rpt"/>
</dbReference>
<protein>
    <submittedName>
        <fullName evidence="4">Uncharacterized protein</fullName>
    </submittedName>
</protein>
<dbReference type="Pfam" id="PF12796">
    <property type="entry name" value="Ank_2"/>
    <property type="match status" value="1"/>
</dbReference>
<keyword evidence="1" id="KW-0677">Repeat</keyword>
<name>A0A0P4WFW0_SCYOL</name>
<evidence type="ECO:0000256" key="2">
    <source>
        <dbReference type="ARBA" id="ARBA00023043"/>
    </source>
</evidence>
<reference evidence="4" key="1">
    <citation type="submission" date="2015-09" db="EMBL/GenBank/DDBJ databases">
        <title>Scylla olivacea transcriptome.</title>
        <authorList>
            <person name="Ikhwanuddin M."/>
        </authorList>
    </citation>
    <scope>NUCLEOTIDE SEQUENCE</scope>
</reference>
<dbReference type="Pfam" id="PF00023">
    <property type="entry name" value="Ank"/>
    <property type="match status" value="1"/>
</dbReference>
<dbReference type="AlphaFoldDB" id="A0A0P4WFW0"/>
<dbReference type="EMBL" id="GDRN01029485">
    <property type="protein sequence ID" value="JAI67595.1"/>
    <property type="molecule type" value="Transcribed_RNA"/>
</dbReference>
<feature type="repeat" description="ANK" evidence="3">
    <location>
        <begin position="64"/>
        <end position="96"/>
    </location>
</feature>
<dbReference type="SUPFAM" id="SSF48403">
    <property type="entry name" value="Ankyrin repeat"/>
    <property type="match status" value="1"/>
</dbReference>
<dbReference type="Gene3D" id="1.25.40.20">
    <property type="entry name" value="Ankyrin repeat-containing domain"/>
    <property type="match status" value="2"/>
</dbReference>
<sequence>MQRCSSFQELLSAVMELDEEAARKALAGGANANLCLHAAAMKGSVSLIKILLDHRIDVNQIDSLGFTPLMVAALNGNADAVTELMANGANLNLRARDGETALHLAMKSGNLRVVNELLKKGANINAQTISEKFTPLHFAAYFNNQDLRRVLEMHTKCNTEIVDWKSRTAAKLAEERRSELGMLPESADGNMKKPVEVSENVYKVTSSPRGRVIVLNYENFGEKDYRSGAIWDTKKLGKLFTKVRRHLQAYRERM</sequence>
<organism evidence="4">
    <name type="scientific">Scylla olivacea</name>
    <name type="common">Orange mud crab</name>
    <name type="synonym">Cancer olivacea</name>
    <dbReference type="NCBI Taxonomy" id="85551"/>
    <lineage>
        <taxon>Eukaryota</taxon>
        <taxon>Metazoa</taxon>
        <taxon>Ecdysozoa</taxon>
        <taxon>Arthropoda</taxon>
        <taxon>Crustacea</taxon>
        <taxon>Multicrustacea</taxon>
        <taxon>Malacostraca</taxon>
        <taxon>Eumalacostraca</taxon>
        <taxon>Eucarida</taxon>
        <taxon>Decapoda</taxon>
        <taxon>Pleocyemata</taxon>
        <taxon>Brachyura</taxon>
        <taxon>Eubrachyura</taxon>
        <taxon>Portunoidea</taxon>
        <taxon>Portunidae</taxon>
        <taxon>Portuninae</taxon>
        <taxon>Scylla</taxon>
    </lineage>
</organism>
<dbReference type="PROSITE" id="PS50297">
    <property type="entry name" value="ANK_REP_REGION"/>
    <property type="match status" value="3"/>
</dbReference>
<dbReference type="PRINTS" id="PR01415">
    <property type="entry name" value="ANKYRIN"/>
</dbReference>
<dbReference type="Gene3D" id="3.40.50.1460">
    <property type="match status" value="1"/>
</dbReference>
<dbReference type="PANTHER" id="PTHR24201:SF2">
    <property type="entry name" value="ANKYRIN REPEAT DOMAIN-CONTAINING PROTEIN 42"/>
    <property type="match status" value="1"/>
</dbReference>
<accession>A0A0P4WFW0</accession>
<dbReference type="InterPro" id="IPR050776">
    <property type="entry name" value="Ank_Repeat/CDKN_Inhibitor"/>
</dbReference>
<dbReference type="PROSITE" id="PS50088">
    <property type="entry name" value="ANK_REPEAT"/>
    <property type="match status" value="3"/>
</dbReference>